<evidence type="ECO:0000313" key="6">
    <source>
        <dbReference type="Proteomes" id="UP000031563"/>
    </source>
</evidence>
<comment type="similarity">
    <text evidence="1">Belongs to the peptidase M20 family.</text>
</comment>
<dbReference type="CDD" id="cd03884">
    <property type="entry name" value="M20_bAS"/>
    <property type="match status" value="1"/>
</dbReference>
<dbReference type="PANTHER" id="PTHR32494:SF5">
    <property type="entry name" value="ALLANTOATE AMIDOHYDROLASE"/>
    <property type="match status" value="1"/>
</dbReference>
<feature type="binding site" evidence="3">
    <location>
        <position position="192"/>
    </location>
    <ligand>
        <name>Zn(2+)</name>
        <dbReference type="ChEBI" id="CHEBI:29105"/>
        <label>1</label>
    </ligand>
</feature>
<dbReference type="InterPro" id="IPR010158">
    <property type="entry name" value="Amidase_Cbmase"/>
</dbReference>
<dbReference type="SUPFAM" id="SSF55031">
    <property type="entry name" value="Bacterial exopeptidase dimerisation domain"/>
    <property type="match status" value="1"/>
</dbReference>
<evidence type="ECO:0000256" key="3">
    <source>
        <dbReference type="PIRSR" id="PIRSR001235-1"/>
    </source>
</evidence>
<dbReference type="InterPro" id="IPR011650">
    <property type="entry name" value="Peptidase_M20_dimer"/>
</dbReference>
<dbReference type="SUPFAM" id="SSF53187">
    <property type="entry name" value="Zn-dependent exopeptidases"/>
    <property type="match status" value="1"/>
</dbReference>
<feature type="domain" description="Peptidase M20 dimerisation" evidence="4">
    <location>
        <begin position="211"/>
        <end position="311"/>
    </location>
</feature>
<keyword evidence="2" id="KW-0378">Hydrolase</keyword>
<dbReference type="NCBIfam" id="TIGR01879">
    <property type="entry name" value="hydantase"/>
    <property type="match status" value="1"/>
</dbReference>
<protein>
    <submittedName>
        <fullName evidence="5">Beta-ureidopropionase</fullName>
    </submittedName>
</protein>
<comment type="cofactor">
    <cofactor evidence="3">
        <name>Zn(2+)</name>
        <dbReference type="ChEBI" id="CHEBI:29105"/>
    </cofactor>
    <text evidence="3">Binds 2 Zn(2+) ions per subunit.</text>
</comment>
<dbReference type="Proteomes" id="UP000031563">
    <property type="component" value="Unassembled WGS sequence"/>
</dbReference>
<feature type="binding site" evidence="3">
    <location>
        <position position="131"/>
    </location>
    <ligand>
        <name>Zn(2+)</name>
        <dbReference type="ChEBI" id="CHEBI:29105"/>
        <label>2</label>
    </ligand>
</feature>
<gene>
    <name evidence="5" type="ORF">QY95_03922</name>
</gene>
<keyword evidence="3" id="KW-0862">Zinc</keyword>
<feature type="binding site" evidence="3">
    <location>
        <position position="383"/>
    </location>
    <ligand>
        <name>Zn(2+)</name>
        <dbReference type="ChEBI" id="CHEBI:29105"/>
        <label>2</label>
    </ligand>
</feature>
<keyword evidence="3" id="KW-0479">Metal-binding</keyword>
<dbReference type="AlphaFoldDB" id="A0A0F5HME0"/>
<keyword evidence="6" id="KW-1185">Reference proteome</keyword>
<feature type="binding site" evidence="3">
    <location>
        <position position="85"/>
    </location>
    <ligand>
        <name>Zn(2+)</name>
        <dbReference type="ChEBI" id="CHEBI:29105"/>
        <label>1</label>
    </ligand>
</feature>
<dbReference type="NCBIfam" id="NF006771">
    <property type="entry name" value="PRK09290.1-5"/>
    <property type="match status" value="1"/>
</dbReference>
<feature type="binding site" evidence="3">
    <location>
        <position position="96"/>
    </location>
    <ligand>
        <name>Zn(2+)</name>
        <dbReference type="ChEBI" id="CHEBI:29105"/>
        <label>2</label>
    </ligand>
</feature>
<dbReference type="InterPro" id="IPR002933">
    <property type="entry name" value="Peptidase_M20"/>
</dbReference>
<dbReference type="GO" id="GO:0046872">
    <property type="term" value="F:metal ion binding"/>
    <property type="evidence" value="ECO:0007669"/>
    <property type="project" value="UniProtKB-KW"/>
</dbReference>
<dbReference type="GO" id="GO:0016813">
    <property type="term" value="F:hydrolase activity, acting on carbon-nitrogen (but not peptide) bonds, in linear amidines"/>
    <property type="evidence" value="ECO:0007669"/>
    <property type="project" value="InterPro"/>
</dbReference>
<dbReference type="STRING" id="1221996.QY95_03922"/>
<dbReference type="PIRSF" id="PIRSF001235">
    <property type="entry name" value="Amidase_carbamoylase"/>
    <property type="match status" value="1"/>
</dbReference>
<name>A0A0F5HME0_BACTR</name>
<organism evidence="5 6">
    <name type="scientific">Bacillus thermotolerans</name>
    <name type="common">Quasibacillus thermotolerans</name>
    <dbReference type="NCBI Taxonomy" id="1221996"/>
    <lineage>
        <taxon>Bacteria</taxon>
        <taxon>Bacillati</taxon>
        <taxon>Bacillota</taxon>
        <taxon>Bacilli</taxon>
        <taxon>Bacillales</taxon>
        <taxon>Bacillaceae</taxon>
        <taxon>Bacillus</taxon>
    </lineage>
</organism>
<dbReference type="RefSeq" id="WP_040037866.1">
    <property type="nucleotide sequence ID" value="NZ_JWIQ02000096.1"/>
</dbReference>
<comment type="caution">
    <text evidence="5">The sequence shown here is derived from an EMBL/GenBank/DDBJ whole genome shotgun (WGS) entry which is preliminary data.</text>
</comment>
<dbReference type="EMBL" id="JWIR02000085">
    <property type="protein sequence ID" value="KKB34443.1"/>
    <property type="molecule type" value="Genomic_DNA"/>
</dbReference>
<dbReference type="NCBIfam" id="NF006769">
    <property type="entry name" value="PRK09290.1-3"/>
    <property type="match status" value="1"/>
</dbReference>
<evidence type="ECO:0000313" key="5">
    <source>
        <dbReference type="EMBL" id="KKB34443.1"/>
    </source>
</evidence>
<dbReference type="Pfam" id="PF01546">
    <property type="entry name" value="Peptidase_M20"/>
    <property type="match status" value="1"/>
</dbReference>
<dbReference type="Gene3D" id="3.30.70.360">
    <property type="match status" value="1"/>
</dbReference>
<dbReference type="InterPro" id="IPR036264">
    <property type="entry name" value="Bact_exopeptidase_dim_dom"/>
</dbReference>
<evidence type="ECO:0000256" key="2">
    <source>
        <dbReference type="ARBA" id="ARBA00022801"/>
    </source>
</evidence>
<feature type="binding site" evidence="3">
    <location>
        <position position="96"/>
    </location>
    <ligand>
        <name>Zn(2+)</name>
        <dbReference type="ChEBI" id="CHEBI:29105"/>
        <label>1</label>
    </ligand>
</feature>
<accession>A0A0F5HME0</accession>
<dbReference type="Gene3D" id="3.40.630.10">
    <property type="entry name" value="Zn peptidases"/>
    <property type="match status" value="1"/>
</dbReference>
<evidence type="ECO:0000256" key="1">
    <source>
        <dbReference type="ARBA" id="ARBA00006153"/>
    </source>
</evidence>
<reference evidence="5" key="1">
    <citation type="submission" date="2015-02" db="EMBL/GenBank/DDBJ databases">
        <title>Genome Assembly of Bacillaceae bacterium MTCC 8252.</title>
        <authorList>
            <person name="Verma A."/>
            <person name="Khatri I."/>
            <person name="Mual P."/>
            <person name="Subramanian S."/>
            <person name="Krishnamurthi S."/>
        </authorList>
    </citation>
    <scope>NUCLEOTIDE SEQUENCE [LARGE SCALE GENOMIC DNA]</scope>
    <source>
        <strain evidence="5">MTCC 8252</strain>
    </source>
</reference>
<evidence type="ECO:0000259" key="4">
    <source>
        <dbReference type="Pfam" id="PF07687"/>
    </source>
</evidence>
<sequence length="417" mass="45769">MEQQMYKINSNRLLSSIQTSAKYGTLPNGGLGRVALSKEDQQIRDLLKSWMEDCNLDVRVDDFGNMYGRREGKDPHASPVVIGSHLDTQPIGGKYDGVLGVMAALEVIRTLNDEGVATNRPIEMVNFTNEEGARFEPALLGSGGIARVFSAESIMNTKDKDGKTFGEELENIGYNGSAQNRLSDPYCYVELHIEQGPVLEDSGASIGVVTGIQGISSLEVTIHGRTSHAGTTPMKNRRDAMLLAAKMIQQTYKTAEHIPDLLVTVGRIQASPNVTNSLAEQVVFSIDVRHPEDTVREQYTNEIKEKISTLALVEKMDMHIKDIVEMKAEIFAKDIVEGVEAAARKHGYSSKRVISGAGHDAMYMNKLAPTGMIFIPSIGGVSHCEEEFSEEADIEKGAQTLLELTLTLANRDKELQR</sequence>
<proteinExistence type="inferred from homology"/>
<dbReference type="PANTHER" id="PTHR32494">
    <property type="entry name" value="ALLANTOATE DEIMINASE-RELATED"/>
    <property type="match status" value="1"/>
</dbReference>
<dbReference type="Pfam" id="PF07687">
    <property type="entry name" value="M20_dimer"/>
    <property type="match status" value="1"/>
</dbReference>